<dbReference type="EMBL" id="JBHTEY010000004">
    <property type="protein sequence ID" value="MFC7617308.1"/>
    <property type="molecule type" value="Genomic_DNA"/>
</dbReference>
<feature type="compositionally biased region" description="Basic and acidic residues" evidence="1">
    <location>
        <begin position="406"/>
        <end position="416"/>
    </location>
</feature>
<feature type="compositionally biased region" description="Basic and acidic residues" evidence="1">
    <location>
        <begin position="201"/>
        <end position="212"/>
    </location>
</feature>
<organism evidence="2 3">
    <name type="scientific">Actinokineospora soli</name>
    <dbReference type="NCBI Taxonomy" id="1048753"/>
    <lineage>
        <taxon>Bacteria</taxon>
        <taxon>Bacillati</taxon>
        <taxon>Actinomycetota</taxon>
        <taxon>Actinomycetes</taxon>
        <taxon>Pseudonocardiales</taxon>
        <taxon>Pseudonocardiaceae</taxon>
        <taxon>Actinokineospora</taxon>
    </lineage>
</organism>
<feature type="region of interest" description="Disordered" evidence="1">
    <location>
        <begin position="292"/>
        <end position="311"/>
    </location>
</feature>
<dbReference type="Proteomes" id="UP001596512">
    <property type="component" value="Unassembled WGS sequence"/>
</dbReference>
<feature type="region of interest" description="Disordered" evidence="1">
    <location>
        <begin position="385"/>
        <end position="430"/>
    </location>
</feature>
<evidence type="ECO:0000313" key="3">
    <source>
        <dbReference type="Proteomes" id="UP001596512"/>
    </source>
</evidence>
<gene>
    <name evidence="2" type="ORF">ACFQV2_31680</name>
</gene>
<feature type="region of interest" description="Disordered" evidence="1">
    <location>
        <begin position="201"/>
        <end position="223"/>
    </location>
</feature>
<name>A0ABW2TWV7_9PSEU</name>
<protein>
    <submittedName>
        <fullName evidence="2">Uncharacterized protein</fullName>
    </submittedName>
</protein>
<keyword evidence="3" id="KW-1185">Reference proteome</keyword>
<sequence length="430" mass="44610">MTRTCLAVVGVAVVGVAVVVDAVGVGVGEVETAVVDGRVQGDDVLQVEQVGVLCRGHHRARVVGQLARRPVTVREYGEDAADAEPPCRVEGDEVGGVAVTEVVAAVRREAGDDQVGAVRGLCRRAGEGRLDGDFRCRGDRGRRGRRADEVGPERAGGRCGGRRVDRDALDARGAVEAFDGGDGVGQLGVRFSVGSMRDDAVGADRAEGREGRSGVGQSSSTTRSAGLLNEVTIRSTRAAGHVASRSIGAGPAVQTVAGVGVEADPRERERPVLAVGFAGLAGLTRVLVGAVGQGRRSPPRRPPGRAGAGWVESGRAVLRRRGERRAELSGWATGVPSPGWARLSVRGADDTPELRNTTPLGTRPSHFLSTVFHGCEHPGKVHARVRAPGGGGSSRRELGTFSEPAGNREHSDRSAAHDGPLTAMTTLIPT</sequence>
<comment type="caution">
    <text evidence="2">The sequence shown here is derived from an EMBL/GenBank/DDBJ whole genome shotgun (WGS) entry which is preliminary data.</text>
</comment>
<evidence type="ECO:0000313" key="2">
    <source>
        <dbReference type="EMBL" id="MFC7617308.1"/>
    </source>
</evidence>
<feature type="region of interest" description="Disordered" evidence="1">
    <location>
        <begin position="140"/>
        <end position="161"/>
    </location>
</feature>
<reference evidence="3" key="1">
    <citation type="journal article" date="2019" name="Int. J. Syst. Evol. Microbiol.">
        <title>The Global Catalogue of Microorganisms (GCM) 10K type strain sequencing project: providing services to taxonomists for standard genome sequencing and annotation.</title>
        <authorList>
            <consortium name="The Broad Institute Genomics Platform"/>
            <consortium name="The Broad Institute Genome Sequencing Center for Infectious Disease"/>
            <person name="Wu L."/>
            <person name="Ma J."/>
        </authorList>
    </citation>
    <scope>NUCLEOTIDE SEQUENCE [LARGE SCALE GENOMIC DNA]</scope>
    <source>
        <strain evidence="3">JCM 17695</strain>
    </source>
</reference>
<evidence type="ECO:0000256" key="1">
    <source>
        <dbReference type="SAM" id="MobiDB-lite"/>
    </source>
</evidence>
<accession>A0ABW2TWV7</accession>
<proteinExistence type="predicted"/>